<dbReference type="OMA" id="MKRDHDK"/>
<dbReference type="InterPro" id="IPR001353">
    <property type="entry name" value="Proteasome_sua/b"/>
</dbReference>
<proteinExistence type="inferred from homology"/>
<dbReference type="PROSITE" id="PS00854">
    <property type="entry name" value="PROTEASOME_BETA_1"/>
    <property type="match status" value="1"/>
</dbReference>
<keyword evidence="3 4" id="KW-0539">Nucleus</keyword>
<dbReference type="GO" id="GO:0010498">
    <property type="term" value="P:proteasomal protein catabolic process"/>
    <property type="evidence" value="ECO:0007669"/>
    <property type="project" value="InterPro"/>
</dbReference>
<dbReference type="AlphaFoldDB" id="A0A8S1JSX1"/>
<dbReference type="CDD" id="cd03758">
    <property type="entry name" value="proteasome_beta_type_2"/>
    <property type="match status" value="1"/>
</dbReference>
<evidence type="ECO:0000256" key="3">
    <source>
        <dbReference type="ARBA" id="ARBA00023242"/>
    </source>
</evidence>
<evidence type="ECO:0000256" key="2">
    <source>
        <dbReference type="ARBA" id="ARBA00022942"/>
    </source>
</evidence>
<dbReference type="Proteomes" id="UP000688137">
    <property type="component" value="Unassembled WGS sequence"/>
</dbReference>
<organism evidence="5 6">
    <name type="scientific">Paramecium primaurelia</name>
    <dbReference type="NCBI Taxonomy" id="5886"/>
    <lineage>
        <taxon>Eukaryota</taxon>
        <taxon>Sar</taxon>
        <taxon>Alveolata</taxon>
        <taxon>Ciliophora</taxon>
        <taxon>Intramacronucleata</taxon>
        <taxon>Oligohymenophorea</taxon>
        <taxon>Peniculida</taxon>
        <taxon>Parameciidae</taxon>
        <taxon>Paramecium</taxon>
    </lineage>
</organism>
<accession>A0A8S1JSX1</accession>
<evidence type="ECO:0000256" key="4">
    <source>
        <dbReference type="RuleBase" id="RU004203"/>
    </source>
</evidence>
<comment type="similarity">
    <text evidence="4">Belongs to the peptidase T1B family.</text>
</comment>
<dbReference type="PANTHER" id="PTHR32194">
    <property type="entry name" value="METALLOPROTEASE TLDD"/>
    <property type="match status" value="1"/>
</dbReference>
<protein>
    <recommendedName>
        <fullName evidence="4">Proteasome subunit beta</fullName>
    </recommendedName>
</protein>
<gene>
    <name evidence="5" type="ORF">PPRIM_AZ9-3.1.T0040450</name>
</gene>
<dbReference type="Pfam" id="PF00227">
    <property type="entry name" value="Proteasome"/>
    <property type="match status" value="1"/>
</dbReference>
<keyword evidence="2 4" id="KW-0647">Proteasome</keyword>
<dbReference type="InterPro" id="IPR023333">
    <property type="entry name" value="Proteasome_suB-type"/>
</dbReference>
<comment type="subcellular location">
    <subcellularLocation>
        <location evidence="4">Cytoplasm</location>
    </subcellularLocation>
    <subcellularLocation>
        <location evidence="4">Nucleus</location>
    </subcellularLocation>
</comment>
<comment type="caution">
    <text evidence="5">The sequence shown here is derived from an EMBL/GenBank/DDBJ whole genome shotgun (WGS) entry which is preliminary data.</text>
</comment>
<keyword evidence="6" id="KW-1185">Reference proteome</keyword>
<evidence type="ECO:0000313" key="5">
    <source>
        <dbReference type="EMBL" id="CAD8043226.1"/>
    </source>
</evidence>
<dbReference type="GO" id="GO:0005634">
    <property type="term" value="C:nucleus"/>
    <property type="evidence" value="ECO:0007669"/>
    <property type="project" value="UniProtKB-SubCell"/>
</dbReference>
<sequence length="194" mass="21733">MDSIFGLQGSDFVIVACDGSIAHSILKIKETEDKILKLDDHKIFGISGEGADRNSFGELVHKNHSLIRYKTGAYMNLKETAHFVRSMYAQAIRSRDGPHQCNGLLGGVDSDGTPSLYWLDYLGSLQKITRGAQGYANYFLLGLLDNQYKPNLTKEEGIEIIKKCIKELQTRFLIAQNKFIVKIVTKQGIETFTL</sequence>
<evidence type="ECO:0000313" key="6">
    <source>
        <dbReference type="Proteomes" id="UP000688137"/>
    </source>
</evidence>
<comment type="function">
    <text evidence="4">Component of the proteasome, a multicatalytic proteinase complex which is characterized by its ability to cleave peptides with Arg, Phe, Tyr, Leu, and Glu adjacent to the leaving group at neutral or slightly basic pH. The proteasome has an ATP-dependent proteolytic activity.</text>
</comment>
<dbReference type="PANTHER" id="PTHR32194:SF2">
    <property type="entry name" value="PROTEASOME SUBUNIT BETA TYPE-1"/>
    <property type="match status" value="1"/>
</dbReference>
<comment type="subunit">
    <text evidence="4">Component of the proteasome complex.</text>
</comment>
<dbReference type="GO" id="GO:0005737">
    <property type="term" value="C:cytoplasm"/>
    <property type="evidence" value="ECO:0007669"/>
    <property type="project" value="UniProtKB-SubCell"/>
</dbReference>
<evidence type="ECO:0000256" key="1">
    <source>
        <dbReference type="ARBA" id="ARBA00022490"/>
    </source>
</evidence>
<name>A0A8S1JSX1_PARPR</name>
<dbReference type="GO" id="GO:0005839">
    <property type="term" value="C:proteasome core complex"/>
    <property type="evidence" value="ECO:0007669"/>
    <property type="project" value="InterPro"/>
</dbReference>
<keyword evidence="1 4" id="KW-0963">Cytoplasm</keyword>
<dbReference type="InterPro" id="IPR035206">
    <property type="entry name" value="Proteasome_beta2"/>
</dbReference>
<dbReference type="EMBL" id="CAJJDM010000001">
    <property type="protein sequence ID" value="CAD8043226.1"/>
    <property type="molecule type" value="Genomic_DNA"/>
</dbReference>
<reference evidence="5" key="1">
    <citation type="submission" date="2021-01" db="EMBL/GenBank/DDBJ databases">
        <authorList>
            <consortium name="Genoscope - CEA"/>
            <person name="William W."/>
        </authorList>
    </citation>
    <scope>NUCLEOTIDE SEQUENCE</scope>
</reference>
<dbReference type="InterPro" id="IPR016050">
    <property type="entry name" value="Proteasome_bsu_CS"/>
</dbReference>